<sequence length="151" mass="17081">MKTGRPDETSKDAIRTLSEIRALAETDSEPISGINIILLIPHLAYGHPDGWNPEKHPRPHSHPKQAKFLVERFIAIIESATEVRVDHDGSHYSDIPYGRWNYNFWGSSEKLLKFDMTKLYAILELAKTNGHIADYEAWRQLGTADTGSKIG</sequence>
<protein>
    <submittedName>
        <fullName evidence="1">Uncharacterized protein</fullName>
    </submittedName>
</protein>
<name>A0A481Z4Y8_9VIRU</name>
<proteinExistence type="predicted"/>
<evidence type="ECO:0000313" key="1">
    <source>
        <dbReference type="EMBL" id="QBK90482.1"/>
    </source>
</evidence>
<accession>A0A481Z4Y8</accession>
<gene>
    <name evidence="1" type="ORF">LCPAC103_01630</name>
</gene>
<organism evidence="1">
    <name type="scientific">Pithovirus LCPAC103</name>
    <dbReference type="NCBI Taxonomy" id="2506588"/>
    <lineage>
        <taxon>Viruses</taxon>
        <taxon>Pithoviruses</taxon>
    </lineage>
</organism>
<reference evidence="1" key="1">
    <citation type="journal article" date="2019" name="MBio">
        <title>Virus Genomes from Deep Sea Sediments Expand the Ocean Megavirome and Support Independent Origins of Viral Gigantism.</title>
        <authorList>
            <person name="Backstrom D."/>
            <person name="Yutin N."/>
            <person name="Jorgensen S.L."/>
            <person name="Dharamshi J."/>
            <person name="Homa F."/>
            <person name="Zaremba-Niedwiedzka K."/>
            <person name="Spang A."/>
            <person name="Wolf Y.I."/>
            <person name="Koonin E.V."/>
            <person name="Ettema T.J."/>
        </authorList>
    </citation>
    <scope>NUCLEOTIDE SEQUENCE</scope>
</reference>
<dbReference type="EMBL" id="MK500489">
    <property type="protein sequence ID" value="QBK90482.1"/>
    <property type="molecule type" value="Genomic_DNA"/>
</dbReference>